<feature type="transmembrane region" description="Helical" evidence="1">
    <location>
        <begin position="93"/>
        <end position="118"/>
    </location>
</feature>
<feature type="transmembrane region" description="Helical" evidence="1">
    <location>
        <begin position="18"/>
        <end position="36"/>
    </location>
</feature>
<gene>
    <name evidence="2" type="ORF">BSZ32_13250</name>
</gene>
<accession>A0A2S7U2Y9</accession>
<dbReference type="AlphaFoldDB" id="A0A2S7U2Y9"/>
<keyword evidence="3" id="KW-1185">Reference proteome</keyword>
<sequence>MIDPLTFTILDAVRGADLAILVIGIILIITLFIVGLKKRRDSNSSKVFATLILLFGCSLSIFQIAQFFIKVGTYLFQHGPALHPSHFPYEICVILYFIATHLMIIPFSMVLASILIIIHKTNLANSKDSFSSER</sequence>
<dbReference type="EMBL" id="MQWA01000001">
    <property type="protein sequence ID" value="PQJ29356.1"/>
    <property type="molecule type" value="Genomic_DNA"/>
</dbReference>
<name>A0A2S7U2Y9_9BACT</name>
<protein>
    <submittedName>
        <fullName evidence="2">Uncharacterized protein</fullName>
    </submittedName>
</protein>
<keyword evidence="1" id="KW-0472">Membrane</keyword>
<keyword evidence="1" id="KW-0812">Transmembrane</keyword>
<feature type="transmembrane region" description="Helical" evidence="1">
    <location>
        <begin position="48"/>
        <end position="69"/>
    </location>
</feature>
<evidence type="ECO:0000313" key="2">
    <source>
        <dbReference type="EMBL" id="PQJ29356.1"/>
    </source>
</evidence>
<dbReference type="Proteomes" id="UP000239907">
    <property type="component" value="Unassembled WGS sequence"/>
</dbReference>
<comment type="caution">
    <text evidence="2">The sequence shown here is derived from an EMBL/GenBank/DDBJ whole genome shotgun (WGS) entry which is preliminary data.</text>
</comment>
<keyword evidence="1" id="KW-1133">Transmembrane helix</keyword>
<reference evidence="2 3" key="1">
    <citation type="submission" date="2016-12" db="EMBL/GenBank/DDBJ databases">
        <title>Study of bacterial adaptation to deep sea.</title>
        <authorList>
            <person name="Song J."/>
            <person name="Yoshizawa S."/>
            <person name="Kogure K."/>
        </authorList>
    </citation>
    <scope>NUCLEOTIDE SEQUENCE [LARGE SCALE GENOMIC DNA]</scope>
    <source>
        <strain evidence="2 3">SAORIC-165</strain>
    </source>
</reference>
<proteinExistence type="predicted"/>
<organism evidence="2 3">
    <name type="scientific">Rubritalea profundi</name>
    <dbReference type="NCBI Taxonomy" id="1658618"/>
    <lineage>
        <taxon>Bacteria</taxon>
        <taxon>Pseudomonadati</taxon>
        <taxon>Verrucomicrobiota</taxon>
        <taxon>Verrucomicrobiia</taxon>
        <taxon>Verrucomicrobiales</taxon>
        <taxon>Rubritaleaceae</taxon>
        <taxon>Rubritalea</taxon>
    </lineage>
</organism>
<evidence type="ECO:0000313" key="3">
    <source>
        <dbReference type="Proteomes" id="UP000239907"/>
    </source>
</evidence>
<evidence type="ECO:0000256" key="1">
    <source>
        <dbReference type="SAM" id="Phobius"/>
    </source>
</evidence>